<name>A0A9P4PU17_9PLEO</name>
<dbReference type="Proteomes" id="UP000799764">
    <property type="component" value="Unassembled WGS sequence"/>
</dbReference>
<comment type="caution">
    <text evidence="1">The sequence shown here is derived from an EMBL/GenBank/DDBJ whole genome shotgun (WGS) entry which is preliminary data.</text>
</comment>
<proteinExistence type="predicted"/>
<keyword evidence="2" id="KW-1185">Reference proteome</keyword>
<evidence type="ECO:0000313" key="2">
    <source>
        <dbReference type="Proteomes" id="UP000799764"/>
    </source>
</evidence>
<accession>A0A9P4PU17</accession>
<evidence type="ECO:0000313" key="1">
    <source>
        <dbReference type="EMBL" id="KAF2448934.1"/>
    </source>
</evidence>
<gene>
    <name evidence="1" type="ORF">P171DRAFT_221901</name>
</gene>
<reference evidence="1" key="1">
    <citation type="journal article" date="2020" name="Stud. Mycol.">
        <title>101 Dothideomycetes genomes: a test case for predicting lifestyles and emergence of pathogens.</title>
        <authorList>
            <person name="Haridas S."/>
            <person name="Albert R."/>
            <person name="Binder M."/>
            <person name="Bloem J."/>
            <person name="Labutti K."/>
            <person name="Salamov A."/>
            <person name="Andreopoulos B."/>
            <person name="Baker S."/>
            <person name="Barry K."/>
            <person name="Bills G."/>
            <person name="Bluhm B."/>
            <person name="Cannon C."/>
            <person name="Castanera R."/>
            <person name="Culley D."/>
            <person name="Daum C."/>
            <person name="Ezra D."/>
            <person name="Gonzalez J."/>
            <person name="Henrissat B."/>
            <person name="Kuo A."/>
            <person name="Liang C."/>
            <person name="Lipzen A."/>
            <person name="Lutzoni F."/>
            <person name="Magnuson J."/>
            <person name="Mondo S."/>
            <person name="Nolan M."/>
            <person name="Ohm R."/>
            <person name="Pangilinan J."/>
            <person name="Park H.-J."/>
            <person name="Ramirez L."/>
            <person name="Alfaro M."/>
            <person name="Sun H."/>
            <person name="Tritt A."/>
            <person name="Yoshinaga Y."/>
            <person name="Zwiers L.-H."/>
            <person name="Turgeon B."/>
            <person name="Goodwin S."/>
            <person name="Spatafora J."/>
            <person name="Crous P."/>
            <person name="Grigoriev I."/>
        </authorList>
    </citation>
    <scope>NUCLEOTIDE SEQUENCE</scope>
    <source>
        <strain evidence="1">CBS 690.94</strain>
    </source>
</reference>
<organism evidence="1 2">
    <name type="scientific">Karstenula rhodostoma CBS 690.94</name>
    <dbReference type="NCBI Taxonomy" id="1392251"/>
    <lineage>
        <taxon>Eukaryota</taxon>
        <taxon>Fungi</taxon>
        <taxon>Dikarya</taxon>
        <taxon>Ascomycota</taxon>
        <taxon>Pezizomycotina</taxon>
        <taxon>Dothideomycetes</taxon>
        <taxon>Pleosporomycetidae</taxon>
        <taxon>Pleosporales</taxon>
        <taxon>Massarineae</taxon>
        <taxon>Didymosphaeriaceae</taxon>
        <taxon>Karstenula</taxon>
    </lineage>
</organism>
<dbReference type="EMBL" id="MU001495">
    <property type="protein sequence ID" value="KAF2448934.1"/>
    <property type="molecule type" value="Genomic_DNA"/>
</dbReference>
<dbReference type="AlphaFoldDB" id="A0A9P4PU17"/>
<sequence>MRPDPILRKFRCLLVAARCRTRDAESPRLNNDSLAWSRSVRQNGADFRESLRPIGAPCRCYQSLDMRPREAVCHVEPGLLDELTKIPMRTQKSISLHSAAVQPSVKAEARHSGMPAPRTMALVLAMRGSGCFFGMANLVTEEILGPRRDRFLAREFGRRDACNES</sequence>
<protein>
    <submittedName>
        <fullName evidence="1">Uncharacterized protein</fullName>
    </submittedName>
</protein>